<organism evidence="1 2">
    <name type="scientific">Symbiodinium pilosum</name>
    <name type="common">Dinoflagellate</name>
    <dbReference type="NCBI Taxonomy" id="2952"/>
    <lineage>
        <taxon>Eukaryota</taxon>
        <taxon>Sar</taxon>
        <taxon>Alveolata</taxon>
        <taxon>Dinophyceae</taxon>
        <taxon>Suessiales</taxon>
        <taxon>Symbiodiniaceae</taxon>
        <taxon>Symbiodinium</taxon>
    </lineage>
</organism>
<proteinExistence type="predicted"/>
<dbReference type="EMBL" id="CAJNIZ010009442">
    <property type="protein sequence ID" value="CAE7281578.1"/>
    <property type="molecule type" value="Genomic_DNA"/>
</dbReference>
<comment type="caution">
    <text evidence="1">The sequence shown here is derived from an EMBL/GenBank/DDBJ whole genome shotgun (WGS) entry which is preliminary data.</text>
</comment>
<name>A0A812NCU2_SYMPI</name>
<protein>
    <submittedName>
        <fullName evidence="1">GrpE protein</fullName>
    </submittedName>
</protein>
<sequence>MAGPGLRFAGGSALRCEHRSSRVRRAAEDTMGELFTKYYRLQEVNRNLEAKQTKVAVVSELLEVLDDLERGASQDIMIRRGLGRKFVGQWARPPS</sequence>
<dbReference type="AlphaFoldDB" id="A0A812NCU2"/>
<evidence type="ECO:0000313" key="1">
    <source>
        <dbReference type="EMBL" id="CAE7281578.1"/>
    </source>
</evidence>
<dbReference type="Proteomes" id="UP000649617">
    <property type="component" value="Unassembled WGS sequence"/>
</dbReference>
<accession>A0A812NCU2</accession>
<evidence type="ECO:0000313" key="2">
    <source>
        <dbReference type="Proteomes" id="UP000649617"/>
    </source>
</evidence>
<dbReference type="OrthoDB" id="419514at2759"/>
<gene>
    <name evidence="1" type="primary">grpE</name>
    <name evidence="1" type="ORF">SPIL2461_LOCUS6312</name>
</gene>
<reference evidence="1" key="1">
    <citation type="submission" date="2021-02" db="EMBL/GenBank/DDBJ databases">
        <authorList>
            <person name="Dougan E. K."/>
            <person name="Rhodes N."/>
            <person name="Thang M."/>
            <person name="Chan C."/>
        </authorList>
    </citation>
    <scope>NUCLEOTIDE SEQUENCE</scope>
</reference>
<keyword evidence="2" id="KW-1185">Reference proteome</keyword>